<organism evidence="2 3">
    <name type="scientific">Dryococelus australis</name>
    <dbReference type="NCBI Taxonomy" id="614101"/>
    <lineage>
        <taxon>Eukaryota</taxon>
        <taxon>Metazoa</taxon>
        <taxon>Ecdysozoa</taxon>
        <taxon>Arthropoda</taxon>
        <taxon>Hexapoda</taxon>
        <taxon>Insecta</taxon>
        <taxon>Pterygota</taxon>
        <taxon>Neoptera</taxon>
        <taxon>Polyneoptera</taxon>
        <taxon>Phasmatodea</taxon>
        <taxon>Verophasmatodea</taxon>
        <taxon>Anareolatae</taxon>
        <taxon>Phasmatidae</taxon>
        <taxon>Eurycanthinae</taxon>
        <taxon>Dryococelus</taxon>
    </lineage>
</organism>
<protein>
    <submittedName>
        <fullName evidence="2">Uncharacterized protein</fullName>
    </submittedName>
</protein>
<dbReference type="EMBL" id="JARBHB010000001">
    <property type="protein sequence ID" value="KAJ8895000.1"/>
    <property type="molecule type" value="Genomic_DNA"/>
</dbReference>
<evidence type="ECO:0000313" key="3">
    <source>
        <dbReference type="Proteomes" id="UP001159363"/>
    </source>
</evidence>
<feature type="region of interest" description="Disordered" evidence="1">
    <location>
        <begin position="33"/>
        <end position="59"/>
    </location>
</feature>
<keyword evidence="3" id="KW-1185">Reference proteome</keyword>
<proteinExistence type="predicted"/>
<reference evidence="2 3" key="1">
    <citation type="submission" date="2023-02" db="EMBL/GenBank/DDBJ databases">
        <title>LHISI_Scaffold_Assembly.</title>
        <authorList>
            <person name="Stuart O.P."/>
            <person name="Cleave R."/>
            <person name="Magrath M.J.L."/>
            <person name="Mikheyev A.S."/>
        </authorList>
    </citation>
    <scope>NUCLEOTIDE SEQUENCE [LARGE SCALE GENOMIC DNA]</scope>
    <source>
        <strain evidence="2">Daus_M_001</strain>
        <tissue evidence="2">Leg muscle</tissue>
    </source>
</reference>
<accession>A0ABQ9IFK7</accession>
<dbReference type="Proteomes" id="UP001159363">
    <property type="component" value="Chromosome 1"/>
</dbReference>
<feature type="compositionally biased region" description="Low complexity" evidence="1">
    <location>
        <begin position="38"/>
        <end position="55"/>
    </location>
</feature>
<gene>
    <name evidence="2" type="ORF">PR048_000309</name>
</gene>
<name>A0ABQ9IFK7_9NEOP</name>
<evidence type="ECO:0000256" key="1">
    <source>
        <dbReference type="SAM" id="MobiDB-lite"/>
    </source>
</evidence>
<sequence length="111" mass="12171">MLPKVLKRSDNMLLPKNFEIKHGPSQLKLTLQDHGECSSASTSGLSSSEKAAPSSEECHDLDKSTVGTLKISEKDASISAELILTMKCVISHYSYASCSNFEEIFQLCFLN</sequence>
<evidence type="ECO:0000313" key="2">
    <source>
        <dbReference type="EMBL" id="KAJ8895000.1"/>
    </source>
</evidence>
<comment type="caution">
    <text evidence="2">The sequence shown here is derived from an EMBL/GenBank/DDBJ whole genome shotgun (WGS) entry which is preliminary data.</text>
</comment>